<dbReference type="InterPro" id="IPR034733">
    <property type="entry name" value="AcCoA_carboxyl_beta"/>
</dbReference>
<dbReference type="InterPro" id="IPR011762">
    <property type="entry name" value="COA_CT_N"/>
</dbReference>
<organism evidence="3 4">
    <name type="scientific">Tectimicrobiota bacterium</name>
    <dbReference type="NCBI Taxonomy" id="2528274"/>
    <lineage>
        <taxon>Bacteria</taxon>
        <taxon>Pseudomonadati</taxon>
        <taxon>Nitrospinota/Tectimicrobiota group</taxon>
        <taxon>Candidatus Tectimicrobiota</taxon>
    </lineage>
</organism>
<evidence type="ECO:0000259" key="2">
    <source>
        <dbReference type="PROSITE" id="PS50989"/>
    </source>
</evidence>
<dbReference type="PANTHER" id="PTHR43842:SF2">
    <property type="entry name" value="PROPIONYL-COA CARBOXYLASE BETA CHAIN, MITOCHONDRIAL"/>
    <property type="match status" value="1"/>
</dbReference>
<comment type="caution">
    <text evidence="3">The sequence shown here is derived from an EMBL/GenBank/DDBJ whole genome shotgun (WGS) entry which is preliminary data.</text>
</comment>
<evidence type="ECO:0000313" key="3">
    <source>
        <dbReference type="EMBL" id="MBM3225314.1"/>
    </source>
</evidence>
<proteinExistence type="predicted"/>
<dbReference type="AlphaFoldDB" id="A0A938B3R1"/>
<reference evidence="3" key="1">
    <citation type="submission" date="2019-03" db="EMBL/GenBank/DDBJ databases">
        <title>Lake Tanganyika Metagenome-Assembled Genomes (MAGs).</title>
        <authorList>
            <person name="Tran P."/>
        </authorList>
    </citation>
    <scope>NUCLEOTIDE SEQUENCE</scope>
    <source>
        <strain evidence="3">K_DeepCast_65m_m2_066</strain>
    </source>
</reference>
<accession>A0A938B3R1</accession>
<dbReference type="InterPro" id="IPR029045">
    <property type="entry name" value="ClpP/crotonase-like_dom_sf"/>
</dbReference>
<dbReference type="EMBL" id="VGLS01000539">
    <property type="protein sequence ID" value="MBM3225314.1"/>
    <property type="molecule type" value="Genomic_DNA"/>
</dbReference>
<name>A0A938B3R1_UNCTE</name>
<evidence type="ECO:0000259" key="1">
    <source>
        <dbReference type="PROSITE" id="PS50980"/>
    </source>
</evidence>
<dbReference type="Proteomes" id="UP000712673">
    <property type="component" value="Unassembled WGS sequence"/>
</dbReference>
<dbReference type="PROSITE" id="PS50989">
    <property type="entry name" value="COA_CT_CTER"/>
    <property type="match status" value="1"/>
</dbReference>
<dbReference type="SUPFAM" id="SSF52096">
    <property type="entry name" value="ClpP/crotonase"/>
    <property type="match status" value="2"/>
</dbReference>
<dbReference type="InterPro" id="IPR051047">
    <property type="entry name" value="AccD/PCCB"/>
</dbReference>
<evidence type="ECO:0000313" key="4">
    <source>
        <dbReference type="Proteomes" id="UP000712673"/>
    </source>
</evidence>
<feature type="domain" description="CoA carboxyltransferase C-terminal" evidence="2">
    <location>
        <begin position="268"/>
        <end position="517"/>
    </location>
</feature>
<gene>
    <name evidence="3" type="ORF">FJZ47_16135</name>
</gene>
<dbReference type="PROSITE" id="PS50980">
    <property type="entry name" value="COA_CT_NTER"/>
    <property type="match status" value="1"/>
</dbReference>
<feature type="domain" description="CoA carboxyltransferase N-terminal" evidence="1">
    <location>
        <begin position="7"/>
        <end position="258"/>
    </location>
</feature>
<dbReference type="PANTHER" id="PTHR43842">
    <property type="entry name" value="PROPIONYL-COA CARBOXYLASE BETA CHAIN"/>
    <property type="match status" value="1"/>
</dbReference>
<sequence length="544" mass="59922">MQQSVSTLSTSPDLVQSLTHLRETFTRPEAQALARQHARGKLTVQEKIACLFDPHTFIEDLAPSPELDPRHGERRLLTGHGLMYGRPVAVAIFDSAIAAGSVTISTGVKLITQMQRAEAQRCPLVLDWDSGGADINDGVASLDIFRQIFTQINEISGRIPTLSIISGLNAGGGAYAPVMTDTVIMIDNSMMAVTGPTVIKVATGEDVTPDEMGGAQLHSERSGEAHYRVATYEAAARLTRQYFTYMPDSMWSFPPRQAAAEKQGVATNLRAIVTQARQNARFKKNASWDIRTFIEAAIDDASWLEYHEKFGTSAVVGLARVAGIAVAIIANQRQVLGASMTADSSSKVTRFLKLANAYHLPVITLVDVPGFIATQAESEGQILSKGAALLMMYPNVMVPRISVVIDKAFGGAYCAMDSLTTSLRPRFCRHYGFTTGQIAVMGKEAGPFFTYGDDGGDARAREHHQERYETEYLNMRLAFEGHFVTPLEPEELRQRLVEDVPALYEAYQRYWQTLVGELELVRERCPTLWDELRYGALRGLIQPL</sequence>
<evidence type="ECO:0008006" key="5">
    <source>
        <dbReference type="Google" id="ProtNLM"/>
    </source>
</evidence>
<dbReference type="Pfam" id="PF01039">
    <property type="entry name" value="Carboxyl_trans"/>
    <property type="match status" value="1"/>
</dbReference>
<dbReference type="Gene3D" id="3.90.226.10">
    <property type="entry name" value="2-enoyl-CoA Hydratase, Chain A, domain 1"/>
    <property type="match status" value="2"/>
</dbReference>
<dbReference type="GO" id="GO:0004658">
    <property type="term" value="F:propionyl-CoA carboxylase activity"/>
    <property type="evidence" value="ECO:0007669"/>
    <property type="project" value="TreeGrafter"/>
</dbReference>
<protein>
    <recommendedName>
        <fullName evidence="5">Methylmalonyl-CoA carboxyltransferase</fullName>
    </recommendedName>
</protein>
<dbReference type="InterPro" id="IPR011763">
    <property type="entry name" value="COA_CT_C"/>
</dbReference>